<dbReference type="RefSeq" id="WP_323304874.1">
    <property type="nucleotide sequence ID" value="NZ_JAYGHX010000002.1"/>
</dbReference>
<name>A0ABU5RSP9_9CYAN</name>
<organism evidence="1 2">
    <name type="scientific">Cyanobium gracile UHCC 0139</name>
    <dbReference type="NCBI Taxonomy" id="3110308"/>
    <lineage>
        <taxon>Bacteria</taxon>
        <taxon>Bacillati</taxon>
        <taxon>Cyanobacteriota</taxon>
        <taxon>Cyanophyceae</taxon>
        <taxon>Synechococcales</taxon>
        <taxon>Prochlorococcaceae</taxon>
        <taxon>Cyanobium</taxon>
    </lineage>
</organism>
<evidence type="ECO:0000313" key="2">
    <source>
        <dbReference type="Proteomes" id="UP001304461"/>
    </source>
</evidence>
<proteinExistence type="predicted"/>
<sequence>MSGVVLVSGPPGCGKTSWILSRLQEHRGPRAYRRLDGVDPEGRPLALDGGLDQAFLHDQIPDLRELAGATHDPAADGEGLLALIELPLFGPEIPQTLAPGLRPDRHLHFGRDSELPRQDTLVFGALDSWSLDLATEVWDPASLNSFWFELVNGAYGDVYRAKALVNLPDGRGFLFNWMVSCSGTQFLPLQSVAPPHGRPMRLSRLVVQGKGLDTVGLQSTIADCLLSDAVLELQQAPRRPRGEPLPATS</sequence>
<reference evidence="1 2" key="1">
    <citation type="submission" date="2023-12" db="EMBL/GenBank/DDBJ databases">
        <title>Baltic Sea Cyanobacteria.</title>
        <authorList>
            <person name="Delbaje E."/>
            <person name="Fewer D.P."/>
            <person name="Shishido T.K."/>
        </authorList>
    </citation>
    <scope>NUCLEOTIDE SEQUENCE [LARGE SCALE GENOMIC DNA]</scope>
    <source>
        <strain evidence="1 2">UHCC 0139</strain>
    </source>
</reference>
<protein>
    <submittedName>
        <fullName evidence="1">GTP-binding protein</fullName>
    </submittedName>
</protein>
<keyword evidence="2" id="KW-1185">Reference proteome</keyword>
<evidence type="ECO:0000313" key="1">
    <source>
        <dbReference type="EMBL" id="MEA5390812.1"/>
    </source>
</evidence>
<accession>A0ABU5RSP9</accession>
<comment type="caution">
    <text evidence="1">The sequence shown here is derived from an EMBL/GenBank/DDBJ whole genome shotgun (WGS) entry which is preliminary data.</text>
</comment>
<dbReference type="EMBL" id="JAYGHX010000002">
    <property type="protein sequence ID" value="MEA5390812.1"/>
    <property type="molecule type" value="Genomic_DNA"/>
</dbReference>
<dbReference type="Proteomes" id="UP001304461">
    <property type="component" value="Unassembled WGS sequence"/>
</dbReference>
<gene>
    <name evidence="1" type="ORF">VB738_05990</name>
</gene>